<dbReference type="EMBL" id="FMXQ01000007">
    <property type="protein sequence ID" value="SDB45116.1"/>
    <property type="molecule type" value="Genomic_DNA"/>
</dbReference>
<evidence type="ECO:0000313" key="4">
    <source>
        <dbReference type="Proteomes" id="UP000199071"/>
    </source>
</evidence>
<keyword evidence="4" id="KW-1185">Reference proteome</keyword>
<dbReference type="Pfam" id="PF22807">
    <property type="entry name" value="TrAA12"/>
    <property type="match status" value="2"/>
</dbReference>
<dbReference type="PANTHER" id="PTHR19328">
    <property type="entry name" value="HEDGEHOG-INTERACTING PROTEIN"/>
    <property type="match status" value="1"/>
</dbReference>
<accession>A0A1G6DJ15</accession>
<feature type="chain" id="PRO_5011506086" evidence="1">
    <location>
        <begin position="27"/>
        <end position="452"/>
    </location>
</feature>
<dbReference type="RefSeq" id="WP_090878235.1">
    <property type="nucleotide sequence ID" value="NZ_FMXQ01000007.1"/>
</dbReference>
<feature type="signal peptide" evidence="1">
    <location>
        <begin position="1"/>
        <end position="26"/>
    </location>
</feature>
<sequence>MIRHSTTAMAVSSAVLVALTATVAAAESDAVLTGKAAYGGWQDDAPGVWRKIVVDDLPSPGASRSSSNAPGLVSRPEEPVLKTIDGFTAEMVADGFDQPRVIRTAPNGDLFIADSSANEIRVLRIGDDSSPQEDSVFASDLDQPYGIAFYPNGDNPEWVYVANTDSVVRFPYSSGDLEATGAAETVVAELPTGYHWTRDLAFSSDGSKLFVAVGSGSNIAEQVRGEPNGGVEAFAASQPLGAMWGAETDRGAVLAFNPDGTDRRIFATGIRNCSGLATQPATGALWCVTNERDGLGDNLPPDYATAVAEGQFFGWPWFYIGNNEDPRRADERPDLAGKVTVPDVLFQPHSAPLGITFYDGDTFPSDYAGDAFVAMHGSWNRGKRTGYKIVRLDFENGEATGAYQDFVTGFVESAKSVWGRPVGVAVGNDGALYFSEDGSGSIWRVSADREGT</sequence>
<evidence type="ECO:0000259" key="2">
    <source>
        <dbReference type="Pfam" id="PF22807"/>
    </source>
</evidence>
<dbReference type="InterPro" id="IPR011041">
    <property type="entry name" value="Quinoprot_gluc/sorb_DH_b-prop"/>
</dbReference>
<dbReference type="SUPFAM" id="SSF50952">
    <property type="entry name" value="Soluble quinoprotein glucose dehydrogenase"/>
    <property type="match status" value="1"/>
</dbReference>
<dbReference type="OrthoDB" id="9770043at2"/>
<protein>
    <submittedName>
        <fullName evidence="3">Glucose/arabinose dehydrogenase, beta-propeller fold</fullName>
    </submittedName>
</protein>
<evidence type="ECO:0000313" key="3">
    <source>
        <dbReference type="EMBL" id="SDB45116.1"/>
    </source>
</evidence>
<dbReference type="InterPro" id="IPR011042">
    <property type="entry name" value="6-blade_b-propeller_TolB-like"/>
</dbReference>
<dbReference type="STRING" id="665467.SAMN02982931_03471"/>
<keyword evidence="1" id="KW-0732">Signal</keyword>
<dbReference type="Gene3D" id="2.120.10.30">
    <property type="entry name" value="TolB, C-terminal domain"/>
    <property type="match status" value="1"/>
</dbReference>
<organism evidence="3 4">
    <name type="scientific">Bauldia litoralis</name>
    <dbReference type="NCBI Taxonomy" id="665467"/>
    <lineage>
        <taxon>Bacteria</taxon>
        <taxon>Pseudomonadati</taxon>
        <taxon>Pseudomonadota</taxon>
        <taxon>Alphaproteobacteria</taxon>
        <taxon>Hyphomicrobiales</taxon>
        <taxon>Kaistiaceae</taxon>
        <taxon>Bauldia</taxon>
    </lineage>
</organism>
<feature type="domain" description="Pyrroloquinoline quinone-dependent pyranose dehydrogenase beta-propeller" evidence="2">
    <location>
        <begin position="82"/>
        <end position="295"/>
    </location>
</feature>
<reference evidence="3 4" key="1">
    <citation type="submission" date="2016-10" db="EMBL/GenBank/DDBJ databases">
        <authorList>
            <person name="de Groot N.N."/>
        </authorList>
    </citation>
    <scope>NUCLEOTIDE SEQUENCE [LARGE SCALE GENOMIC DNA]</scope>
    <source>
        <strain evidence="3 4">ATCC 35022</strain>
    </source>
</reference>
<dbReference type="Proteomes" id="UP000199071">
    <property type="component" value="Unassembled WGS sequence"/>
</dbReference>
<gene>
    <name evidence="3" type="ORF">SAMN02982931_03471</name>
</gene>
<dbReference type="AlphaFoldDB" id="A0A1G6DJ15"/>
<proteinExistence type="predicted"/>
<evidence type="ECO:0000256" key="1">
    <source>
        <dbReference type="SAM" id="SignalP"/>
    </source>
</evidence>
<name>A0A1G6DJ15_9HYPH</name>
<dbReference type="PANTHER" id="PTHR19328:SF53">
    <property type="entry name" value="MEMBRANE PROTEIN"/>
    <property type="match status" value="1"/>
</dbReference>
<feature type="domain" description="Pyrroloquinoline quinone-dependent pyranose dehydrogenase beta-propeller" evidence="2">
    <location>
        <begin position="338"/>
        <end position="446"/>
    </location>
</feature>
<dbReference type="InterPro" id="IPR054539">
    <property type="entry name" value="Beta-prop_PDH"/>
</dbReference>